<dbReference type="AlphaFoldDB" id="A0A3G1A9C4"/>
<dbReference type="RefSeq" id="WP_020962576.1">
    <property type="nucleotide sequence ID" value="NZ_CP007493.1"/>
</dbReference>
<dbReference type="KEGG" id="tcb:TCARB_1949"/>
<evidence type="ECO:0000313" key="1">
    <source>
        <dbReference type="EMBL" id="AJB42985.1"/>
    </source>
</evidence>
<sequence length="102" mass="11723">MASRETKAQVKDPKLSELEEISLKMLESILTEIYGMFPEDESLEVTLKVEIDEDWPYQFVVNGEVSSRILDKKTLESTLNKVIDKYVSLAEEELRKKGVKSI</sequence>
<organism evidence="1 2">
    <name type="scientific">Thermofilum adornatum 1505</name>
    <dbReference type="NCBI Taxonomy" id="697581"/>
    <lineage>
        <taxon>Archaea</taxon>
        <taxon>Thermoproteota</taxon>
        <taxon>Thermoprotei</taxon>
        <taxon>Thermofilales</taxon>
        <taxon>Thermofilaceae</taxon>
        <taxon>Thermofilum</taxon>
    </lineage>
</organism>
<gene>
    <name evidence="1" type="ORF">TCARB_1949</name>
</gene>
<protein>
    <submittedName>
        <fullName evidence="1">Uncharacterized protein</fullName>
    </submittedName>
</protein>
<proteinExistence type="predicted"/>
<dbReference type="Proteomes" id="UP000266720">
    <property type="component" value="Chromosome"/>
</dbReference>
<reference evidence="2" key="1">
    <citation type="book" date="2010" name="EXTREMOPHILES" publisher="0:0-0">
        <title>Complete genome sequences of ten hyperthermophilic archaea reveal their metabolic capabilities and possible ecological roles.</title>
        <editorList>
            <person name="?"/>
        </editorList>
        <authorList>
            <person name="Ravin N.V."/>
            <person name="Mardanov A.V."/>
            <person name="Bonch-Osmolovskaya E.A."/>
            <person name="Skryabin K.G."/>
        </authorList>
    </citation>
    <scope>NUCLEOTIDE SEQUENCE [LARGE SCALE GENOMIC DNA]</scope>
    <source>
        <strain evidence="2">1505</strain>
    </source>
</reference>
<dbReference type="GeneID" id="25407360"/>
<name>A0A3G1A9C4_9CREN</name>
<evidence type="ECO:0000313" key="2">
    <source>
        <dbReference type="Proteomes" id="UP000266720"/>
    </source>
</evidence>
<dbReference type="EMBL" id="CP007493">
    <property type="protein sequence ID" value="AJB42985.1"/>
    <property type="molecule type" value="Genomic_DNA"/>
</dbReference>
<accession>A0A3G1A9C4</accession>
<dbReference type="GeneID" id="16573564"/>
<dbReference type="STRING" id="697581.TCARB_1949"/>